<accession>G0M3K6</accession>
<name>G0M3K6_LACPE</name>
<dbReference type="Gene3D" id="3.40.1580.10">
    <property type="entry name" value="SMI1/KNR4-like"/>
    <property type="match status" value="1"/>
</dbReference>
<dbReference type="Pfam" id="PF14567">
    <property type="entry name" value="SUKH_5"/>
    <property type="match status" value="1"/>
</dbReference>
<dbReference type="SMART" id="SM00860">
    <property type="entry name" value="SMI1_KNR4"/>
    <property type="match status" value="1"/>
</dbReference>
<protein>
    <recommendedName>
        <fullName evidence="1">Knr4/Smi1-like domain-containing protein</fullName>
    </recommendedName>
</protein>
<sequence length="156" mass="17692">MVSSYKQAKVLIDENEDLVDDFGGASNKLVEMGEIKLGVQFPSDYKQFLLEYGALTFGAAEIYGIFTEDFENSGVPDVVWATLDERKLVKMPLHLVMIYNTGMGEVFCLNYRELNADQEPKITSYFPGFVEDNQKNEVLYNDFGDFLLDVVEGELE</sequence>
<dbReference type="InterPro" id="IPR037883">
    <property type="entry name" value="Knr4/Smi1-like_sf"/>
</dbReference>
<dbReference type="InterPro" id="IPR018958">
    <property type="entry name" value="Knr4/Smi1-like_dom"/>
</dbReference>
<dbReference type="SUPFAM" id="SSF160631">
    <property type="entry name" value="SMI1/KNR4-like"/>
    <property type="match status" value="1"/>
</dbReference>
<feature type="domain" description="Knr4/Smi1-like" evidence="1">
    <location>
        <begin position="24"/>
        <end position="149"/>
    </location>
</feature>
<reference evidence="2" key="1">
    <citation type="journal article" date="2011" name="J. Bacteriol.">
        <title>Genome Sequence of Lactobacillus pentosus IG1, a Strain Isolated from Spanish-Style Green Olive Fermentations.</title>
        <authorList>
            <person name="Maldonado-Barragan A."/>
            <person name="Caballero-Guerrero B."/>
            <person name="Lucena-Padros H."/>
            <person name="Ruiz-Barba J.L."/>
        </authorList>
    </citation>
    <scope>NUCLEOTIDE SEQUENCE</scope>
    <source>
        <strain evidence="2">IG1</strain>
    </source>
</reference>
<evidence type="ECO:0000313" key="2">
    <source>
        <dbReference type="EMBL" id="CCC16711.1"/>
    </source>
</evidence>
<gene>
    <name evidence="2" type="ORF">LPENT_01407</name>
</gene>
<dbReference type="AlphaFoldDB" id="G0M3K6"/>
<evidence type="ECO:0000259" key="1">
    <source>
        <dbReference type="SMART" id="SM00860"/>
    </source>
</evidence>
<organism evidence="2">
    <name type="scientific">Lactiplantibacillus pentosus IG1</name>
    <dbReference type="NCBI Taxonomy" id="1042160"/>
    <lineage>
        <taxon>Bacteria</taxon>
        <taxon>Bacillati</taxon>
        <taxon>Bacillota</taxon>
        <taxon>Bacilli</taxon>
        <taxon>Lactobacillales</taxon>
        <taxon>Lactobacillaceae</taxon>
        <taxon>Lactiplantibacillus</taxon>
    </lineage>
</organism>
<dbReference type="EMBL" id="FR874854">
    <property type="protein sequence ID" value="CCC16711.1"/>
    <property type="molecule type" value="Genomic_DNA"/>
</dbReference>
<proteinExistence type="predicted"/>